<dbReference type="EMBL" id="BAABDD010000019">
    <property type="protein sequence ID" value="GAA3754517.1"/>
    <property type="molecule type" value="Genomic_DNA"/>
</dbReference>
<evidence type="ECO:0000259" key="3">
    <source>
        <dbReference type="Pfam" id="PF07731"/>
    </source>
</evidence>
<protein>
    <submittedName>
        <fullName evidence="5">Outer spore coat copper-dependent laccase CotA</fullName>
    </submittedName>
</protein>
<feature type="domain" description="Plastocyanin-like" evidence="4">
    <location>
        <begin position="150"/>
        <end position="223"/>
    </location>
</feature>
<evidence type="ECO:0000259" key="4">
    <source>
        <dbReference type="Pfam" id="PF07732"/>
    </source>
</evidence>
<dbReference type="CDD" id="cd13844">
    <property type="entry name" value="CuRO_1_BOD_CotA_like"/>
    <property type="match status" value="1"/>
</dbReference>
<feature type="region of interest" description="Disordered" evidence="2">
    <location>
        <begin position="395"/>
        <end position="415"/>
    </location>
</feature>
<dbReference type="PANTHER" id="PTHR48267">
    <property type="entry name" value="CUPREDOXIN SUPERFAMILY PROTEIN"/>
    <property type="match status" value="1"/>
</dbReference>
<accession>A0ABP7G2H0</accession>
<dbReference type="InterPro" id="IPR011707">
    <property type="entry name" value="Cu-oxidase-like_N"/>
</dbReference>
<comment type="similarity">
    <text evidence="1">Belongs to the multicopper oxidase family.</text>
</comment>
<evidence type="ECO:0000313" key="6">
    <source>
        <dbReference type="Proteomes" id="UP001500908"/>
    </source>
</evidence>
<dbReference type="CDD" id="cd13868">
    <property type="entry name" value="CuRO_2_CotA_like"/>
    <property type="match status" value="1"/>
</dbReference>
<evidence type="ECO:0000256" key="2">
    <source>
        <dbReference type="SAM" id="MobiDB-lite"/>
    </source>
</evidence>
<comment type="caution">
    <text evidence="5">The sequence shown here is derived from an EMBL/GenBank/DDBJ whole genome shotgun (WGS) entry which is preliminary data.</text>
</comment>
<dbReference type="PANTHER" id="PTHR48267:SF1">
    <property type="entry name" value="BILIRUBIN OXIDASE"/>
    <property type="match status" value="1"/>
</dbReference>
<sequence>MQTMAFAGGMLLVPHNTAVAQKTLPPINDPLFRDPVADPSAIPRFVNELPTPSRIDVGKKSAHTICMGATTQDLLGGGLGLTTPVWGYGPAGQRATYPGPTLVANSHEPARVHWLNRLPFQHLLPVDTTLHWAFADTDHTISDDGVPGVVHLHGGHIDPDSDGHPDAWYTRTGVRGPLFRQTRYTYDNTQEAATLWYHDHALGITRLNVYAGLAGFYLLRDQQERNMLHNRQLPSPRHEVELALQDRMFYPDGRLAYPDQPADAPDWPGGASVQPEFFGQVILVNGKAWPYLSVEPRQYRLRLLNGSNSRFYRLSVDGDWPFPVTQIGTDGGFLLTPQQLDGPLIISPGERVDVVADFRGLRGESFIVTNDAPTPFPDGAPVAAPADEILQIRVDRPRSSAPEPQLPSRLRPEPFDVAAPPARVRQLLLFEGTDEYGRLRPQLGTVDKGALLWSEETTENPVCDTTEVWEVFNTTPDTHPIHLHLVQFQVLGRAPFTATQNPQTGALSDIQVGALQPPDPTEDGPKDTVRMRPGEVTRIKACFDKKGVYVWHCHILEHEDHEMMRNFEVKT</sequence>
<evidence type="ECO:0000313" key="5">
    <source>
        <dbReference type="EMBL" id="GAA3754517.1"/>
    </source>
</evidence>
<dbReference type="InterPro" id="IPR011706">
    <property type="entry name" value="Cu-oxidase_C"/>
</dbReference>
<proteinExistence type="inferred from homology"/>
<dbReference type="CDD" id="cd13891">
    <property type="entry name" value="CuRO_3_CotA_like"/>
    <property type="match status" value="1"/>
</dbReference>
<evidence type="ECO:0000256" key="1">
    <source>
        <dbReference type="ARBA" id="ARBA00010609"/>
    </source>
</evidence>
<dbReference type="InterPro" id="IPR045087">
    <property type="entry name" value="Cu-oxidase_fam"/>
</dbReference>
<dbReference type="SUPFAM" id="SSF49503">
    <property type="entry name" value="Cupredoxins"/>
    <property type="match status" value="3"/>
</dbReference>
<feature type="domain" description="Plastocyanin-like" evidence="3">
    <location>
        <begin position="464"/>
        <end position="570"/>
    </location>
</feature>
<gene>
    <name evidence="5" type="primary">cotA</name>
    <name evidence="5" type="ORF">GCM10022402_36480</name>
</gene>
<organism evidence="5 6">
    <name type="scientific">Salinactinospora qingdaonensis</name>
    <dbReference type="NCBI Taxonomy" id="702744"/>
    <lineage>
        <taxon>Bacteria</taxon>
        <taxon>Bacillati</taxon>
        <taxon>Actinomycetota</taxon>
        <taxon>Actinomycetes</taxon>
        <taxon>Streptosporangiales</taxon>
        <taxon>Nocardiopsidaceae</taxon>
        <taxon>Salinactinospora</taxon>
    </lineage>
</organism>
<dbReference type="Pfam" id="PF07732">
    <property type="entry name" value="Cu-oxidase_3"/>
    <property type="match status" value="1"/>
</dbReference>
<reference evidence="6" key="1">
    <citation type="journal article" date="2019" name="Int. J. Syst. Evol. Microbiol.">
        <title>The Global Catalogue of Microorganisms (GCM) 10K type strain sequencing project: providing services to taxonomists for standard genome sequencing and annotation.</title>
        <authorList>
            <consortium name="The Broad Institute Genomics Platform"/>
            <consortium name="The Broad Institute Genome Sequencing Center for Infectious Disease"/>
            <person name="Wu L."/>
            <person name="Ma J."/>
        </authorList>
    </citation>
    <scope>NUCLEOTIDE SEQUENCE [LARGE SCALE GENOMIC DNA]</scope>
    <source>
        <strain evidence="6">JCM 17137</strain>
    </source>
</reference>
<dbReference type="Pfam" id="PF07731">
    <property type="entry name" value="Cu-oxidase_2"/>
    <property type="match status" value="1"/>
</dbReference>
<dbReference type="Gene3D" id="2.60.40.420">
    <property type="entry name" value="Cupredoxins - blue copper proteins"/>
    <property type="match status" value="3"/>
</dbReference>
<name>A0ABP7G2H0_9ACTN</name>
<dbReference type="InterPro" id="IPR008972">
    <property type="entry name" value="Cupredoxin"/>
</dbReference>
<dbReference type="Proteomes" id="UP001500908">
    <property type="component" value="Unassembled WGS sequence"/>
</dbReference>
<keyword evidence="6" id="KW-1185">Reference proteome</keyword>